<sequence length="34" mass="3952">MIFIGICIYVFTLVMAYALCKAASMDEEYREDIK</sequence>
<dbReference type="AlphaFoldDB" id="A0A6N3B5H6"/>
<accession>A0A6N3B5H6</accession>
<protein>
    <submittedName>
        <fullName evidence="1">Uncharacterized protein</fullName>
    </submittedName>
</protein>
<name>A0A6N3B5H6_9CLOT</name>
<dbReference type="EMBL" id="CACRTV010000035">
    <property type="protein sequence ID" value="VYU00186.1"/>
    <property type="molecule type" value="Genomic_DNA"/>
</dbReference>
<reference evidence="1" key="1">
    <citation type="submission" date="2019-11" db="EMBL/GenBank/DDBJ databases">
        <authorList>
            <person name="Feng L."/>
        </authorList>
    </citation>
    <scope>NUCLEOTIDE SEQUENCE</scope>
    <source>
        <strain evidence="1">CParaputrificumLFYP93</strain>
    </source>
</reference>
<gene>
    <name evidence="1" type="ORF">CPLFYP93_01134</name>
</gene>
<evidence type="ECO:0000313" key="1">
    <source>
        <dbReference type="EMBL" id="VYU00186.1"/>
    </source>
</evidence>
<proteinExistence type="predicted"/>
<organism evidence="1">
    <name type="scientific">Clostridium paraputrificum</name>
    <dbReference type="NCBI Taxonomy" id="29363"/>
    <lineage>
        <taxon>Bacteria</taxon>
        <taxon>Bacillati</taxon>
        <taxon>Bacillota</taxon>
        <taxon>Clostridia</taxon>
        <taxon>Eubacteriales</taxon>
        <taxon>Clostridiaceae</taxon>
        <taxon>Clostridium</taxon>
    </lineage>
</organism>